<keyword evidence="4" id="KW-0378">Hydrolase</keyword>
<dbReference type="InterPro" id="IPR036663">
    <property type="entry name" value="Fumarylacetoacetase_C_sf"/>
</dbReference>
<evidence type="ECO:0000256" key="1">
    <source>
        <dbReference type="ARBA" id="ARBA00010211"/>
    </source>
</evidence>
<evidence type="ECO:0000259" key="3">
    <source>
        <dbReference type="Pfam" id="PF01557"/>
    </source>
</evidence>
<dbReference type="GO" id="GO:0016787">
    <property type="term" value="F:hydrolase activity"/>
    <property type="evidence" value="ECO:0007669"/>
    <property type="project" value="UniProtKB-KW"/>
</dbReference>
<dbReference type="GO" id="GO:0044281">
    <property type="term" value="P:small molecule metabolic process"/>
    <property type="evidence" value="ECO:0007669"/>
    <property type="project" value="UniProtKB-ARBA"/>
</dbReference>
<dbReference type="PANTHER" id="PTHR42796:SF4">
    <property type="entry name" value="FUMARYLACETOACETATE HYDROLASE DOMAIN-CONTAINING PROTEIN 2A"/>
    <property type="match status" value="1"/>
</dbReference>
<evidence type="ECO:0000256" key="2">
    <source>
        <dbReference type="ARBA" id="ARBA00022723"/>
    </source>
</evidence>
<dbReference type="SUPFAM" id="SSF56529">
    <property type="entry name" value="FAH"/>
    <property type="match status" value="1"/>
</dbReference>
<organism evidence="4 5">
    <name type="scientific">Thermalbibacter longus</name>
    <dbReference type="NCBI Taxonomy" id="2951981"/>
    <lineage>
        <taxon>Bacteria</taxon>
        <taxon>Pseudomonadati</taxon>
        <taxon>Thermomicrobiota</taxon>
        <taxon>Thermomicrobia</taxon>
        <taxon>Thermomicrobiales</taxon>
        <taxon>Thermomicrobiaceae</taxon>
        <taxon>Thermalbibacter</taxon>
    </lineage>
</organism>
<evidence type="ECO:0000313" key="5">
    <source>
        <dbReference type="Proteomes" id="UP001165306"/>
    </source>
</evidence>
<dbReference type="EMBL" id="JAMSLR010000005">
    <property type="protein sequence ID" value="MCM8749236.1"/>
    <property type="molecule type" value="Genomic_DNA"/>
</dbReference>
<reference evidence="4" key="1">
    <citation type="submission" date="2022-06" db="EMBL/GenBank/DDBJ databases">
        <title>CFH 74404 Thermomicrobiaceae sp.</title>
        <authorList>
            <person name="Ming H."/>
            <person name="Li W.-J."/>
            <person name="Zhao Z."/>
        </authorList>
    </citation>
    <scope>NUCLEOTIDE SEQUENCE</scope>
    <source>
        <strain evidence="4">CFH 74404</strain>
    </source>
</reference>
<comment type="caution">
    <text evidence="4">The sequence shown here is derived from an EMBL/GenBank/DDBJ whole genome shotgun (WGS) entry which is preliminary data.</text>
</comment>
<sequence length="297" mass="32240">MRLVLTSDNRIGVQREDGIVDVSAAFADIPYRMSADRMPRVLAVLRERRARVEELAASGEPMRVAGLQAPVPRPPKLIAAFGNYREGTDRERQAQDMFLESPDSVIGPGGTVILPPHPVTIFHHEAELALVVGARAKNLPADERALEALAGYTCAIDVSGRGLGRMGPSRIGKSFDTFTPLGPAIVTTDEVPDPQSLRVTLSVNGELRQDYSTSDMEYSVVEILAFISSYMTLVPGDVIMCGTNHQGLGALQDGDHVVMTIERIGTLEVTVRDSLKREWPRGIDQEIAARARGAARS</sequence>
<name>A0AA42B9Z1_9BACT</name>
<dbReference type="GO" id="GO:0046872">
    <property type="term" value="F:metal ion binding"/>
    <property type="evidence" value="ECO:0007669"/>
    <property type="project" value="UniProtKB-KW"/>
</dbReference>
<dbReference type="Pfam" id="PF01557">
    <property type="entry name" value="FAA_hydrolase"/>
    <property type="match status" value="1"/>
</dbReference>
<protein>
    <submittedName>
        <fullName evidence="4">Fumarylacetoacetate hydrolase family protein</fullName>
    </submittedName>
</protein>
<proteinExistence type="inferred from homology"/>
<keyword evidence="2" id="KW-0479">Metal-binding</keyword>
<gene>
    <name evidence="4" type="ORF">NET02_08770</name>
</gene>
<evidence type="ECO:0000313" key="4">
    <source>
        <dbReference type="EMBL" id="MCM8749236.1"/>
    </source>
</evidence>
<dbReference type="Gene3D" id="3.90.850.10">
    <property type="entry name" value="Fumarylacetoacetase-like, C-terminal domain"/>
    <property type="match status" value="1"/>
</dbReference>
<dbReference type="RefSeq" id="WP_284057018.1">
    <property type="nucleotide sequence ID" value="NZ_JAMSLR010000005.1"/>
</dbReference>
<dbReference type="InterPro" id="IPR011234">
    <property type="entry name" value="Fumarylacetoacetase-like_C"/>
</dbReference>
<accession>A0AA42B9Z1</accession>
<feature type="domain" description="Fumarylacetoacetase-like C-terminal" evidence="3">
    <location>
        <begin position="92"/>
        <end position="272"/>
    </location>
</feature>
<dbReference type="AlphaFoldDB" id="A0AA42B9Z1"/>
<comment type="similarity">
    <text evidence="1">Belongs to the FAH family.</text>
</comment>
<dbReference type="Proteomes" id="UP001165306">
    <property type="component" value="Unassembled WGS sequence"/>
</dbReference>
<dbReference type="InterPro" id="IPR051121">
    <property type="entry name" value="FAH"/>
</dbReference>
<keyword evidence="5" id="KW-1185">Reference proteome</keyword>
<dbReference type="PANTHER" id="PTHR42796">
    <property type="entry name" value="FUMARYLACETOACETATE HYDROLASE DOMAIN-CONTAINING PROTEIN 2A-RELATED"/>
    <property type="match status" value="1"/>
</dbReference>